<feature type="domain" description="Kinesin motor" evidence="9">
    <location>
        <begin position="50"/>
        <end position="372"/>
    </location>
</feature>
<evidence type="ECO:0000256" key="2">
    <source>
        <dbReference type="ARBA" id="ARBA00022490"/>
    </source>
</evidence>
<sequence>MQEETRISGKLNSLLKHKNKFETQIQQSKQNLPPKQQFQEIDLNDENDRDFTICIRARPLLEHEQSSNYFSVVTGNNPNMIFHEAKLNVQQTPIVQDQTFPVDFAFGEEDNNDTVYSVTGRPLVKLALQGGLGAIFAYGQTGSGKTYTMQGVCQRIAQDIFKYNNNGQKIYVGFFELLGNKAMDLVDQNRKIDILEDKFGKVQANGLLETEVTSGNQFQDLVIQAQANRKTQATFKNDVSSRTHSICQIRVENPNQLDAENGFIYIIDLVGSENASDQQFHNKQQLAETKDINKSLMALKECIRNRALASVEEKFIHVPFRNSKLTLLLKDSFDLYSFKKTKTVVIANIAPAIADLQQTLNTLRYTAPIRVTTKSKKKIEINPNNPQFWDNNKLRKYIKFITNKYNSKVEIDLDKFCPYESGKQMLQLHQEKFLQRLIDQGYPKRTAEFVYDAFYKKFIDNRFADIKRIQDQAGQLVQPEMDFKPNGVRKRSAGKQLNKQNNQQNTSSQGSLGVKNKISLQQQKFQKQKQDQEQFLEQMRINKNQENQKNEIENNNLVPNSQQFSKNQDLNSLLKQKQQQHLTRIQNKFSNQNQIQNQNQNQNLPPQPPKQQPFQNQNQIPKLFNQQNSPNNNKINYNKNFGNDTGNQINSNKYGDNQENFTYHSDNLIKQRNAQQQDNNNYQQQQPNLVSYQQKRQSLKLQQQQLYDQQNQNYQQQ</sequence>
<comment type="subcellular location">
    <subcellularLocation>
        <location evidence="1">Cytoplasm</location>
        <location evidence="1">Cytoskeleton</location>
    </subcellularLocation>
</comment>
<keyword evidence="6" id="KW-0547">Nucleotide-binding</keyword>
<dbReference type="PROSITE" id="PS50067">
    <property type="entry name" value="KINESIN_MOTOR_2"/>
    <property type="match status" value="1"/>
</dbReference>
<dbReference type="InterPro" id="IPR013761">
    <property type="entry name" value="SAM/pointed_sf"/>
</dbReference>
<evidence type="ECO:0000256" key="8">
    <source>
        <dbReference type="SAM" id="MobiDB-lite"/>
    </source>
</evidence>
<dbReference type="GO" id="GO:0008017">
    <property type="term" value="F:microtubule binding"/>
    <property type="evidence" value="ECO:0007669"/>
    <property type="project" value="InterPro"/>
</dbReference>
<feature type="compositionally biased region" description="Polar residues" evidence="8">
    <location>
        <begin position="644"/>
        <end position="660"/>
    </location>
</feature>
<accession>A0A0V0R754</accession>
<keyword evidence="11" id="KW-1185">Reference proteome</keyword>
<evidence type="ECO:0000313" key="10">
    <source>
        <dbReference type="EMBL" id="KRX10313.1"/>
    </source>
</evidence>
<dbReference type="Gene3D" id="1.10.150.50">
    <property type="entry name" value="Transcription Factor, Ets-1"/>
    <property type="match status" value="1"/>
</dbReference>
<evidence type="ECO:0000256" key="5">
    <source>
        <dbReference type="ARBA" id="ARBA00023212"/>
    </source>
</evidence>
<comment type="similarity">
    <text evidence="6">Belongs to the TRAFAC class myosin-kinesin ATPase superfamily. Kinesin family.</text>
</comment>
<dbReference type="InterPro" id="IPR001752">
    <property type="entry name" value="Kinesin_motor_dom"/>
</dbReference>
<keyword evidence="7" id="KW-0175">Coiled coil</keyword>
<protein>
    <submittedName>
        <fullName evidence="10">Sterile alpha motif/pointed domain</fullName>
    </submittedName>
</protein>
<keyword evidence="2" id="KW-0963">Cytoplasm</keyword>
<name>A0A0V0R754_PSEPJ</name>
<evidence type="ECO:0000256" key="6">
    <source>
        <dbReference type="PROSITE-ProRule" id="PRU00283"/>
    </source>
</evidence>
<dbReference type="GO" id="GO:0007018">
    <property type="term" value="P:microtubule-based movement"/>
    <property type="evidence" value="ECO:0007669"/>
    <property type="project" value="InterPro"/>
</dbReference>
<dbReference type="InterPro" id="IPR027640">
    <property type="entry name" value="Kinesin-like_fam"/>
</dbReference>
<evidence type="ECO:0000256" key="3">
    <source>
        <dbReference type="ARBA" id="ARBA00022701"/>
    </source>
</evidence>
<dbReference type="GO" id="GO:0003777">
    <property type="term" value="F:microtubule motor activity"/>
    <property type="evidence" value="ECO:0007669"/>
    <property type="project" value="InterPro"/>
</dbReference>
<feature type="compositionally biased region" description="Low complexity" evidence="8">
    <location>
        <begin position="494"/>
        <end position="513"/>
    </location>
</feature>
<gene>
    <name evidence="10" type="ORF">PPERSA_02730</name>
</gene>
<dbReference type="PRINTS" id="PR00380">
    <property type="entry name" value="KINESINHEAVY"/>
</dbReference>
<dbReference type="SUPFAM" id="SSF52540">
    <property type="entry name" value="P-loop containing nucleoside triphosphate hydrolases"/>
    <property type="match status" value="1"/>
</dbReference>
<feature type="region of interest" description="Disordered" evidence="8">
    <location>
        <begin position="485"/>
        <end position="513"/>
    </location>
</feature>
<feature type="region of interest" description="Disordered" evidence="8">
    <location>
        <begin position="624"/>
        <end position="660"/>
    </location>
</feature>
<keyword evidence="5" id="KW-0206">Cytoskeleton</keyword>
<dbReference type="Gene3D" id="3.40.850.10">
    <property type="entry name" value="Kinesin motor domain"/>
    <property type="match status" value="1"/>
</dbReference>
<dbReference type="InterPro" id="IPR036961">
    <property type="entry name" value="Kinesin_motor_dom_sf"/>
</dbReference>
<evidence type="ECO:0000256" key="7">
    <source>
        <dbReference type="SAM" id="Coils"/>
    </source>
</evidence>
<dbReference type="PANTHER" id="PTHR47971">
    <property type="entry name" value="KINESIN-RELATED PROTEIN 6"/>
    <property type="match status" value="1"/>
</dbReference>
<feature type="coiled-coil region" evidence="7">
    <location>
        <begin position="665"/>
        <end position="709"/>
    </location>
</feature>
<proteinExistence type="inferred from homology"/>
<dbReference type="PANTHER" id="PTHR47971:SF8">
    <property type="entry name" value="KINESIN-LIKE PROTEIN"/>
    <property type="match status" value="1"/>
</dbReference>
<dbReference type="Proteomes" id="UP000054937">
    <property type="component" value="Unassembled WGS sequence"/>
</dbReference>
<feature type="compositionally biased region" description="Low complexity" evidence="8">
    <location>
        <begin position="624"/>
        <end position="643"/>
    </location>
</feature>
<organism evidence="10 11">
    <name type="scientific">Pseudocohnilembus persalinus</name>
    <name type="common">Ciliate</name>
    <dbReference type="NCBI Taxonomy" id="266149"/>
    <lineage>
        <taxon>Eukaryota</taxon>
        <taxon>Sar</taxon>
        <taxon>Alveolata</taxon>
        <taxon>Ciliophora</taxon>
        <taxon>Intramacronucleata</taxon>
        <taxon>Oligohymenophorea</taxon>
        <taxon>Scuticociliatia</taxon>
        <taxon>Philasterida</taxon>
        <taxon>Pseudocohnilembidae</taxon>
        <taxon>Pseudocohnilembus</taxon>
    </lineage>
</organism>
<dbReference type="InParanoid" id="A0A0V0R754"/>
<dbReference type="GO" id="GO:0043565">
    <property type="term" value="F:sequence-specific DNA binding"/>
    <property type="evidence" value="ECO:0007669"/>
    <property type="project" value="InterPro"/>
</dbReference>
<feature type="binding site" evidence="6">
    <location>
        <begin position="139"/>
        <end position="146"/>
    </location>
    <ligand>
        <name>ATP</name>
        <dbReference type="ChEBI" id="CHEBI:30616"/>
    </ligand>
</feature>
<dbReference type="SMART" id="SM00129">
    <property type="entry name" value="KISc"/>
    <property type="match status" value="1"/>
</dbReference>
<dbReference type="OMA" id="VMQIIQH"/>
<dbReference type="EMBL" id="LDAU01000031">
    <property type="protein sequence ID" value="KRX10313.1"/>
    <property type="molecule type" value="Genomic_DNA"/>
</dbReference>
<dbReference type="GO" id="GO:0005874">
    <property type="term" value="C:microtubule"/>
    <property type="evidence" value="ECO:0007669"/>
    <property type="project" value="UniProtKB-KW"/>
</dbReference>
<evidence type="ECO:0000256" key="1">
    <source>
        <dbReference type="ARBA" id="ARBA00004245"/>
    </source>
</evidence>
<evidence type="ECO:0000313" key="11">
    <source>
        <dbReference type="Proteomes" id="UP000054937"/>
    </source>
</evidence>
<dbReference type="AlphaFoldDB" id="A0A0V0R754"/>
<keyword evidence="3" id="KW-0493">Microtubule</keyword>
<dbReference type="GO" id="GO:0007019">
    <property type="term" value="P:microtubule depolymerization"/>
    <property type="evidence" value="ECO:0007669"/>
    <property type="project" value="TreeGrafter"/>
</dbReference>
<dbReference type="Pfam" id="PF02198">
    <property type="entry name" value="SAM_PNT"/>
    <property type="match status" value="1"/>
</dbReference>
<dbReference type="SUPFAM" id="SSF47769">
    <property type="entry name" value="SAM/Pointed domain"/>
    <property type="match status" value="1"/>
</dbReference>
<evidence type="ECO:0000256" key="4">
    <source>
        <dbReference type="ARBA" id="ARBA00023175"/>
    </source>
</evidence>
<evidence type="ECO:0000259" key="9">
    <source>
        <dbReference type="PROSITE" id="PS50067"/>
    </source>
</evidence>
<reference evidence="10 11" key="1">
    <citation type="journal article" date="2015" name="Sci. Rep.">
        <title>Genome of the facultative scuticociliatosis pathogen Pseudocohnilembus persalinus provides insight into its virulence through horizontal gene transfer.</title>
        <authorList>
            <person name="Xiong J."/>
            <person name="Wang G."/>
            <person name="Cheng J."/>
            <person name="Tian M."/>
            <person name="Pan X."/>
            <person name="Warren A."/>
            <person name="Jiang C."/>
            <person name="Yuan D."/>
            <person name="Miao W."/>
        </authorList>
    </citation>
    <scope>NUCLEOTIDE SEQUENCE [LARGE SCALE GENOMIC DNA]</scope>
    <source>
        <strain evidence="10">36N120E</strain>
    </source>
</reference>
<dbReference type="Pfam" id="PF00225">
    <property type="entry name" value="Kinesin"/>
    <property type="match status" value="1"/>
</dbReference>
<dbReference type="OrthoDB" id="3176171at2759"/>
<dbReference type="GO" id="GO:0005524">
    <property type="term" value="F:ATP binding"/>
    <property type="evidence" value="ECO:0007669"/>
    <property type="project" value="UniProtKB-UniRule"/>
</dbReference>
<dbReference type="InterPro" id="IPR003118">
    <property type="entry name" value="Pointed_dom"/>
</dbReference>
<comment type="caution">
    <text evidence="10">The sequence shown here is derived from an EMBL/GenBank/DDBJ whole genome shotgun (WGS) entry which is preliminary data.</text>
</comment>
<keyword evidence="6" id="KW-0067">ATP-binding</keyword>
<dbReference type="InterPro" id="IPR027417">
    <property type="entry name" value="P-loop_NTPase"/>
</dbReference>
<keyword evidence="4 6" id="KW-0505">Motor protein</keyword>